<dbReference type="RefSeq" id="WP_142552945.1">
    <property type="nucleotide sequence ID" value="NZ_VIFX01000018.1"/>
</dbReference>
<dbReference type="CDD" id="cd19088">
    <property type="entry name" value="AKR_AKR13B1"/>
    <property type="match status" value="1"/>
</dbReference>
<dbReference type="PANTHER" id="PTHR43625">
    <property type="entry name" value="AFLATOXIN B1 ALDEHYDE REDUCTASE"/>
    <property type="match status" value="1"/>
</dbReference>
<protein>
    <submittedName>
        <fullName evidence="3">Aldo/keto reductase</fullName>
    </submittedName>
</protein>
<evidence type="ECO:0000256" key="1">
    <source>
        <dbReference type="ARBA" id="ARBA00023002"/>
    </source>
</evidence>
<feature type="domain" description="NADP-dependent oxidoreductase" evidence="2">
    <location>
        <begin position="23"/>
        <end position="284"/>
    </location>
</feature>
<evidence type="ECO:0000259" key="2">
    <source>
        <dbReference type="Pfam" id="PF00248"/>
    </source>
</evidence>
<dbReference type="InterPro" id="IPR020471">
    <property type="entry name" value="AKR"/>
</dbReference>
<dbReference type="SUPFAM" id="SSF51430">
    <property type="entry name" value="NAD(P)-linked oxidoreductase"/>
    <property type="match status" value="1"/>
</dbReference>
<proteinExistence type="predicted"/>
<dbReference type="Gene3D" id="3.20.20.100">
    <property type="entry name" value="NADP-dependent oxidoreductase domain"/>
    <property type="match status" value="1"/>
</dbReference>
<dbReference type="InterPro" id="IPR050791">
    <property type="entry name" value="Aldo-Keto_reductase"/>
</dbReference>
<dbReference type="Proteomes" id="UP000315759">
    <property type="component" value="Unassembled WGS sequence"/>
</dbReference>
<dbReference type="InterPro" id="IPR023210">
    <property type="entry name" value="NADP_OxRdtase_dom"/>
</dbReference>
<dbReference type="InterPro" id="IPR036812">
    <property type="entry name" value="NAD(P)_OxRdtase_dom_sf"/>
</dbReference>
<reference evidence="3 4" key="1">
    <citation type="submission" date="2018-10" db="EMBL/GenBank/DDBJ databases">
        <title>Draft genome of Mycobacterium hodleri strain B.</title>
        <authorList>
            <person name="Amande T.J."/>
            <person name="Mcgenity T.J."/>
        </authorList>
    </citation>
    <scope>NUCLEOTIDE SEQUENCE [LARGE SCALE GENOMIC DNA]</scope>
    <source>
        <strain evidence="3 4">B</strain>
    </source>
</reference>
<sequence>MTTQPVAHASGTFTIGGDLTVHRLGFGTMRLTGNGIWGPPDDRAEAIRVLRRAVELGIDFFDTANSYGPYVAEELIREALHPYRDDLVVATKAGLLRTGENEWTPLGFPAYLRQEVEMSLRRLGTDRIDLFQLHRIDSKFPAEDQVGELAALQKEGKIRHIGLSEITVDQLTAAQKVTPIASVQNRYNMAERGADPLLEACEAQNIAFIPWAPLGSGPLVADGGPLQRIASKHRIKPSQLAVAWLLKRSPVMIPIPGTSRVAHLDENVSAAEVTLTDEEFAALSEPEQ</sequence>
<dbReference type="GO" id="GO:0005737">
    <property type="term" value="C:cytoplasm"/>
    <property type="evidence" value="ECO:0007669"/>
    <property type="project" value="TreeGrafter"/>
</dbReference>
<dbReference type="Pfam" id="PF00248">
    <property type="entry name" value="Aldo_ket_red"/>
    <property type="match status" value="1"/>
</dbReference>
<dbReference type="EMBL" id="VIFX01000018">
    <property type="protein sequence ID" value="TQR85738.1"/>
    <property type="molecule type" value="Genomic_DNA"/>
</dbReference>
<evidence type="ECO:0000313" key="3">
    <source>
        <dbReference type="EMBL" id="TQR85738.1"/>
    </source>
</evidence>
<dbReference type="AlphaFoldDB" id="A0A544W0H0"/>
<accession>A0A544W0H0</accession>
<dbReference type="PANTHER" id="PTHR43625:SF40">
    <property type="entry name" value="ALDO-KETO REDUCTASE YAKC [NADP(+)]"/>
    <property type="match status" value="1"/>
</dbReference>
<organism evidence="3 4">
    <name type="scientific">Mycolicibacterium hodleri</name>
    <dbReference type="NCBI Taxonomy" id="49897"/>
    <lineage>
        <taxon>Bacteria</taxon>
        <taxon>Bacillati</taxon>
        <taxon>Actinomycetota</taxon>
        <taxon>Actinomycetes</taxon>
        <taxon>Mycobacteriales</taxon>
        <taxon>Mycobacteriaceae</taxon>
        <taxon>Mycolicibacterium</taxon>
    </lineage>
</organism>
<keyword evidence="4" id="KW-1185">Reference proteome</keyword>
<name>A0A544W0H0_9MYCO</name>
<gene>
    <name evidence="3" type="ORF">D8S82_15530</name>
</gene>
<keyword evidence="1" id="KW-0560">Oxidoreductase</keyword>
<dbReference type="GO" id="GO:0016491">
    <property type="term" value="F:oxidoreductase activity"/>
    <property type="evidence" value="ECO:0007669"/>
    <property type="project" value="UniProtKB-KW"/>
</dbReference>
<dbReference type="NCBIfam" id="NF007695">
    <property type="entry name" value="PRK10376.1"/>
    <property type="match status" value="1"/>
</dbReference>
<evidence type="ECO:0000313" key="4">
    <source>
        <dbReference type="Proteomes" id="UP000315759"/>
    </source>
</evidence>
<dbReference type="PRINTS" id="PR00069">
    <property type="entry name" value="ALDKETRDTASE"/>
</dbReference>
<comment type="caution">
    <text evidence="3">The sequence shown here is derived from an EMBL/GenBank/DDBJ whole genome shotgun (WGS) entry which is preliminary data.</text>
</comment>